<sequence>MLNDAIKLGPFLIKYYYLFIFISGCLAYIMMRYRLRLNLPLRDVVLNLITNGVIIWIFVWKFSYIIFNSSKSISNPQTILFFTGGKSGAVLATIITVIYLFVKLWKNSSNKKTVLDVIIVGSFSFFISFYMILLLFGHDGHLSLIKLLVLGTLFLLYLYKDIKQQERKETMKKVIALIVFIGLIGYTVYTTAFTEKTAVVGLEKGNLAPDFELVTLDGNKVKLSDYRGKKVLLNFWASWCGPCRAEMPDMEELHKEGREDFVILAVNATQTEKSKESPAEFIKELGLTFPVVLDEKGDVSKIYQVIALPTSYFIDSEGKINEKYTGTLSYEQMINGVSKLD</sequence>
<proteinExistence type="predicted"/>
<dbReference type="GO" id="GO:0016209">
    <property type="term" value="F:antioxidant activity"/>
    <property type="evidence" value="ECO:0007669"/>
    <property type="project" value="InterPro"/>
</dbReference>
<name>K6D6K3_SCHAZ</name>
<dbReference type="PATRIC" id="fig|1131731.3.peg.1364"/>
<evidence type="ECO:0000256" key="2">
    <source>
        <dbReference type="SAM" id="Phobius"/>
    </source>
</evidence>
<evidence type="ECO:0000313" key="4">
    <source>
        <dbReference type="EMBL" id="EKN68142.1"/>
    </source>
</evidence>
<dbReference type="SUPFAM" id="SSF52833">
    <property type="entry name" value="Thioredoxin-like"/>
    <property type="match status" value="1"/>
</dbReference>
<keyword evidence="2" id="KW-0472">Membrane</keyword>
<evidence type="ECO:0000259" key="3">
    <source>
        <dbReference type="PROSITE" id="PS51352"/>
    </source>
</evidence>
<dbReference type="EMBL" id="AJLR01000042">
    <property type="protein sequence ID" value="EKN68142.1"/>
    <property type="molecule type" value="Genomic_DNA"/>
</dbReference>
<keyword evidence="5" id="KW-1185">Reference proteome</keyword>
<dbReference type="PROSITE" id="PS51352">
    <property type="entry name" value="THIOREDOXIN_2"/>
    <property type="match status" value="1"/>
</dbReference>
<dbReference type="Proteomes" id="UP000006315">
    <property type="component" value="Unassembled WGS sequence"/>
</dbReference>
<dbReference type="GeneID" id="89469746"/>
<comment type="caution">
    <text evidence="4">The sequence shown here is derived from an EMBL/GenBank/DDBJ whole genome shotgun (WGS) entry which is preliminary data.</text>
</comment>
<feature type="transmembrane region" description="Helical" evidence="2">
    <location>
        <begin position="79"/>
        <end position="102"/>
    </location>
</feature>
<feature type="transmembrane region" description="Helical" evidence="2">
    <location>
        <begin position="15"/>
        <end position="33"/>
    </location>
</feature>
<dbReference type="Pfam" id="PF00578">
    <property type="entry name" value="AhpC-TSA"/>
    <property type="match status" value="1"/>
</dbReference>
<dbReference type="InterPro" id="IPR036249">
    <property type="entry name" value="Thioredoxin-like_sf"/>
</dbReference>
<dbReference type="STRING" id="1131731.BAZO_06499"/>
<dbReference type="PANTHER" id="PTHR42852">
    <property type="entry name" value="THIOL:DISULFIDE INTERCHANGE PROTEIN DSBE"/>
    <property type="match status" value="1"/>
</dbReference>
<evidence type="ECO:0000313" key="5">
    <source>
        <dbReference type="Proteomes" id="UP000006315"/>
    </source>
</evidence>
<dbReference type="RefSeq" id="WP_003330522.1">
    <property type="nucleotide sequence ID" value="NZ_AJLR01000042.1"/>
</dbReference>
<dbReference type="CDD" id="cd02966">
    <property type="entry name" value="TlpA_like_family"/>
    <property type="match status" value="1"/>
</dbReference>
<dbReference type="InterPro" id="IPR013766">
    <property type="entry name" value="Thioredoxin_domain"/>
</dbReference>
<organism evidence="4 5">
    <name type="scientific">Schinkia azotoformans LMG 9581</name>
    <dbReference type="NCBI Taxonomy" id="1131731"/>
    <lineage>
        <taxon>Bacteria</taxon>
        <taxon>Bacillati</taxon>
        <taxon>Bacillota</taxon>
        <taxon>Bacilli</taxon>
        <taxon>Bacillales</taxon>
        <taxon>Bacillaceae</taxon>
        <taxon>Calidifontibacillus/Schinkia group</taxon>
        <taxon>Schinkia</taxon>
    </lineage>
</organism>
<dbReference type="PROSITE" id="PS00194">
    <property type="entry name" value="THIOREDOXIN_1"/>
    <property type="match status" value="1"/>
</dbReference>
<feature type="transmembrane region" description="Helical" evidence="2">
    <location>
        <begin position="171"/>
        <end position="189"/>
    </location>
</feature>
<feature type="transmembrane region" description="Helical" evidence="2">
    <location>
        <begin position="114"/>
        <end position="136"/>
    </location>
</feature>
<reference evidence="4 5" key="1">
    <citation type="journal article" date="2012" name="Front. Microbiol.">
        <title>Redundancy and modularity in membrane-associated dissimilatory nitrate reduction in Bacillus.</title>
        <authorList>
            <person name="Heylen K."/>
            <person name="Keltjens J."/>
        </authorList>
    </citation>
    <scope>NUCLEOTIDE SEQUENCE [LARGE SCALE GENOMIC DNA]</scope>
    <source>
        <strain evidence="4 5">LMG 9581</strain>
    </source>
</reference>
<feature type="domain" description="Thioredoxin" evidence="3">
    <location>
        <begin position="202"/>
        <end position="341"/>
    </location>
</feature>
<dbReference type="PROSITE" id="PS51257">
    <property type="entry name" value="PROKAR_LIPOPROTEIN"/>
    <property type="match status" value="1"/>
</dbReference>
<dbReference type="InterPro" id="IPR017937">
    <property type="entry name" value="Thioredoxin_CS"/>
</dbReference>
<gene>
    <name evidence="4" type="ORF">BAZO_06499</name>
</gene>
<dbReference type="PANTHER" id="PTHR42852:SF1">
    <property type="entry name" value="THIOREDOXIN-LIKE PROTEIN YNEN"/>
    <property type="match status" value="1"/>
</dbReference>
<feature type="transmembrane region" description="Helical" evidence="2">
    <location>
        <begin position="45"/>
        <end position="67"/>
    </location>
</feature>
<feature type="transmembrane region" description="Helical" evidence="2">
    <location>
        <begin position="142"/>
        <end position="159"/>
    </location>
</feature>
<keyword evidence="2" id="KW-0812">Transmembrane</keyword>
<dbReference type="Gene3D" id="3.40.30.10">
    <property type="entry name" value="Glutaredoxin"/>
    <property type="match status" value="1"/>
</dbReference>
<dbReference type="InterPro" id="IPR050553">
    <property type="entry name" value="Thioredoxin_ResA/DsbE_sf"/>
</dbReference>
<keyword evidence="2" id="KW-1133">Transmembrane helix</keyword>
<protein>
    <submittedName>
        <fullName evidence="4">Membrane-associated thiol-disulfide oxidoreductase</fullName>
    </submittedName>
</protein>
<dbReference type="InterPro" id="IPR000866">
    <property type="entry name" value="AhpC/TSA"/>
</dbReference>
<evidence type="ECO:0000256" key="1">
    <source>
        <dbReference type="ARBA" id="ARBA00023157"/>
    </source>
</evidence>
<dbReference type="AlphaFoldDB" id="K6D6K3"/>
<dbReference type="GO" id="GO:0016491">
    <property type="term" value="F:oxidoreductase activity"/>
    <property type="evidence" value="ECO:0007669"/>
    <property type="project" value="InterPro"/>
</dbReference>
<keyword evidence="1" id="KW-1015">Disulfide bond</keyword>
<accession>K6D6K3</accession>